<name>A0A9P0YYA5_CUSEU</name>
<feature type="repeat" description="PPR" evidence="3">
    <location>
        <begin position="372"/>
        <end position="406"/>
    </location>
</feature>
<dbReference type="EMBL" id="CAMAPE010000011">
    <property type="protein sequence ID" value="CAH9079897.1"/>
    <property type="molecule type" value="Genomic_DNA"/>
</dbReference>
<accession>A0A9P0YYA5</accession>
<feature type="repeat" description="PPR" evidence="3">
    <location>
        <begin position="302"/>
        <end position="336"/>
    </location>
</feature>
<dbReference type="Proteomes" id="UP001152484">
    <property type="component" value="Unassembled WGS sequence"/>
</dbReference>
<feature type="repeat" description="PPR" evidence="3">
    <location>
        <begin position="478"/>
        <end position="512"/>
    </location>
</feature>
<feature type="repeat" description="PPR" evidence="3">
    <location>
        <begin position="407"/>
        <end position="442"/>
    </location>
</feature>
<comment type="caution">
    <text evidence="4">The sequence shown here is derived from an EMBL/GenBank/DDBJ whole genome shotgun (WGS) entry which is preliminary data.</text>
</comment>
<protein>
    <recommendedName>
        <fullName evidence="6">Pentatricopeptide repeat-containing protein</fullName>
    </recommendedName>
</protein>
<dbReference type="PANTHER" id="PTHR47936">
    <property type="entry name" value="PPR_LONG DOMAIN-CONTAINING PROTEIN"/>
    <property type="match status" value="1"/>
</dbReference>
<evidence type="ECO:0000256" key="3">
    <source>
        <dbReference type="PROSITE-ProRule" id="PRU00708"/>
    </source>
</evidence>
<organism evidence="4 5">
    <name type="scientific">Cuscuta europaea</name>
    <name type="common">European dodder</name>
    <dbReference type="NCBI Taxonomy" id="41803"/>
    <lineage>
        <taxon>Eukaryota</taxon>
        <taxon>Viridiplantae</taxon>
        <taxon>Streptophyta</taxon>
        <taxon>Embryophyta</taxon>
        <taxon>Tracheophyta</taxon>
        <taxon>Spermatophyta</taxon>
        <taxon>Magnoliopsida</taxon>
        <taxon>eudicotyledons</taxon>
        <taxon>Gunneridae</taxon>
        <taxon>Pentapetalae</taxon>
        <taxon>asterids</taxon>
        <taxon>lamiids</taxon>
        <taxon>Solanales</taxon>
        <taxon>Convolvulaceae</taxon>
        <taxon>Cuscuteae</taxon>
        <taxon>Cuscuta</taxon>
        <taxon>Cuscuta subgen. Cuscuta</taxon>
    </lineage>
</organism>
<dbReference type="Gene3D" id="1.25.40.10">
    <property type="entry name" value="Tetratricopeptide repeat domain"/>
    <property type="match status" value="4"/>
</dbReference>
<feature type="repeat" description="PPR" evidence="3">
    <location>
        <begin position="267"/>
        <end position="301"/>
    </location>
</feature>
<keyword evidence="2" id="KW-0677">Repeat</keyword>
<comment type="similarity">
    <text evidence="1">Belongs to the PPR family. P subfamily.</text>
</comment>
<dbReference type="PANTHER" id="PTHR47936:SF1">
    <property type="entry name" value="PENTATRICOPEPTIDE REPEAT-CONTAINING PROTEIN GUN1, CHLOROPLASTIC"/>
    <property type="match status" value="1"/>
</dbReference>
<dbReference type="Pfam" id="PF13041">
    <property type="entry name" value="PPR_2"/>
    <property type="match status" value="3"/>
</dbReference>
<evidence type="ECO:0000256" key="1">
    <source>
        <dbReference type="ARBA" id="ARBA00007626"/>
    </source>
</evidence>
<dbReference type="OrthoDB" id="185373at2759"/>
<evidence type="ECO:0000313" key="5">
    <source>
        <dbReference type="Proteomes" id="UP001152484"/>
    </source>
</evidence>
<dbReference type="InterPro" id="IPR002885">
    <property type="entry name" value="PPR_rpt"/>
</dbReference>
<keyword evidence="5" id="KW-1185">Reference proteome</keyword>
<evidence type="ECO:0000313" key="4">
    <source>
        <dbReference type="EMBL" id="CAH9079897.1"/>
    </source>
</evidence>
<sequence>MLQLAIKFCPKSRLPLSTIFRRLTTSAAALVVSYKESSISTPYPITPPRSSSARNEAAQKLLFLFSGLSAKGHTVEKLCHDRRFGGLLSRVNASEVENIVEWLRLKKPHLAVDFFFLAKKHDFKHSMCCQFTVSHVLARKRQLRELRSLLQEIVREEGSGSAYALCELLQNNFENWVSRNVVWNMLAFSYLRSDMVVDCLCVISKMKDLNLEVSIKTYNNLLHNLRHTNSLWHVYNEIKDSGASPSEYTKAVRRYFDELTQNDLIDDIVRYNILIYKYVKCGDLRKVDQLYRLLLKREIAPNIITFNSLIYGFSKAKKLLKAKKFLYDIYAHGLMPTVRTFTTLMNAYVEEGDEEAFCNNLRVMDEMGIELNCVTYTVMIKFHCNCGRLQESVQILKYMLSKGLSPDEVAFNTVICGFAQAGDMRFAFCLYNELVRSNNVQPNHVTYNVLITGLCIFLDIRVVDTFFTFLQDQNVSLSKQAYTTLVKAHSAKGDAKRAIDLFEQLMHKGYEVSVRDYSAVINSALHRRNDHESWYQFDCLVEKYHLNVG</sequence>
<dbReference type="NCBIfam" id="TIGR00756">
    <property type="entry name" value="PPR"/>
    <property type="match status" value="5"/>
</dbReference>
<dbReference type="Pfam" id="PF01535">
    <property type="entry name" value="PPR"/>
    <property type="match status" value="2"/>
</dbReference>
<reference evidence="4" key="1">
    <citation type="submission" date="2022-07" db="EMBL/GenBank/DDBJ databases">
        <authorList>
            <person name="Macas J."/>
            <person name="Novak P."/>
            <person name="Neumann P."/>
        </authorList>
    </citation>
    <scope>NUCLEOTIDE SEQUENCE</scope>
</reference>
<evidence type="ECO:0008006" key="6">
    <source>
        <dbReference type="Google" id="ProtNLM"/>
    </source>
</evidence>
<evidence type="ECO:0000256" key="2">
    <source>
        <dbReference type="ARBA" id="ARBA00022737"/>
    </source>
</evidence>
<proteinExistence type="inferred from homology"/>
<gene>
    <name evidence="4" type="ORF">CEURO_LOCUS7302</name>
</gene>
<dbReference type="InterPro" id="IPR011990">
    <property type="entry name" value="TPR-like_helical_dom_sf"/>
</dbReference>
<dbReference type="AlphaFoldDB" id="A0A9P0YYA5"/>
<dbReference type="PROSITE" id="PS51375">
    <property type="entry name" value="PPR"/>
    <property type="match status" value="5"/>
</dbReference>